<feature type="region of interest" description="Disordered" evidence="1">
    <location>
        <begin position="1"/>
        <end position="44"/>
    </location>
</feature>
<feature type="compositionally biased region" description="Pro residues" evidence="1">
    <location>
        <begin position="22"/>
        <end position="31"/>
    </location>
</feature>
<protein>
    <submittedName>
        <fullName evidence="2">Uncharacterized protein</fullName>
    </submittedName>
</protein>
<evidence type="ECO:0000313" key="3">
    <source>
        <dbReference type="Proteomes" id="UP000565441"/>
    </source>
</evidence>
<reference evidence="2 3" key="1">
    <citation type="journal article" date="2020" name="ISME J.">
        <title>Uncovering the hidden diversity of litter-decomposition mechanisms in mushroom-forming fungi.</title>
        <authorList>
            <person name="Floudas D."/>
            <person name="Bentzer J."/>
            <person name="Ahren D."/>
            <person name="Johansson T."/>
            <person name="Persson P."/>
            <person name="Tunlid A."/>
        </authorList>
    </citation>
    <scope>NUCLEOTIDE SEQUENCE [LARGE SCALE GENOMIC DNA]</scope>
    <source>
        <strain evidence="2 3">CBS 661.87</strain>
    </source>
</reference>
<organism evidence="2 3">
    <name type="scientific">Tricholomella constricta</name>
    <dbReference type="NCBI Taxonomy" id="117010"/>
    <lineage>
        <taxon>Eukaryota</taxon>
        <taxon>Fungi</taxon>
        <taxon>Dikarya</taxon>
        <taxon>Basidiomycota</taxon>
        <taxon>Agaricomycotina</taxon>
        <taxon>Agaricomycetes</taxon>
        <taxon>Agaricomycetidae</taxon>
        <taxon>Agaricales</taxon>
        <taxon>Tricholomatineae</taxon>
        <taxon>Lyophyllaceae</taxon>
        <taxon>Tricholomella</taxon>
    </lineage>
</organism>
<comment type="caution">
    <text evidence="2">The sequence shown here is derived from an EMBL/GenBank/DDBJ whole genome shotgun (WGS) entry which is preliminary data.</text>
</comment>
<feature type="compositionally biased region" description="Basic and acidic residues" evidence="1">
    <location>
        <begin position="32"/>
        <end position="44"/>
    </location>
</feature>
<keyword evidence="3" id="KW-1185">Reference proteome</keyword>
<feature type="compositionally biased region" description="Polar residues" evidence="1">
    <location>
        <begin position="1"/>
        <end position="10"/>
    </location>
</feature>
<gene>
    <name evidence="2" type="ORF">D9615_004882</name>
</gene>
<sequence length="207" mass="22547">MSVRQKSSLPSRLPYARHRLHVPPPESAPYPPDERSRSPPKPELDRLCLPLSLIDIVLDADAVIQPQPGPRGSGSANKKDSDSVMSRTFDVFYSAIMTTEGRDGAVERELSNHQREIIDTCFEEGQFESAIALMEQLRTSNAKLAVSHPEHPPAVKEIASGCAVIAEQGGFEEGDSIRSCGPRCPEAPELVCYYKSPGNDCSSSSVL</sequence>
<dbReference type="EMBL" id="JAACJP010000007">
    <property type="protein sequence ID" value="KAF5383007.1"/>
    <property type="molecule type" value="Genomic_DNA"/>
</dbReference>
<accession>A0A8H5HGL4</accession>
<dbReference type="AlphaFoldDB" id="A0A8H5HGL4"/>
<dbReference type="Proteomes" id="UP000565441">
    <property type="component" value="Unassembled WGS sequence"/>
</dbReference>
<proteinExistence type="predicted"/>
<dbReference type="OrthoDB" id="2337158at2759"/>
<evidence type="ECO:0000313" key="2">
    <source>
        <dbReference type="EMBL" id="KAF5383007.1"/>
    </source>
</evidence>
<name>A0A8H5HGL4_9AGAR</name>
<evidence type="ECO:0000256" key="1">
    <source>
        <dbReference type="SAM" id="MobiDB-lite"/>
    </source>
</evidence>